<organism evidence="10 11">
    <name type="scientific">Dictyostelium purpureum</name>
    <name type="common">Slime mold</name>
    <dbReference type="NCBI Taxonomy" id="5786"/>
    <lineage>
        <taxon>Eukaryota</taxon>
        <taxon>Amoebozoa</taxon>
        <taxon>Evosea</taxon>
        <taxon>Eumycetozoa</taxon>
        <taxon>Dictyostelia</taxon>
        <taxon>Dictyosteliales</taxon>
        <taxon>Dictyosteliaceae</taxon>
        <taxon>Dictyostelium</taxon>
    </lineage>
</organism>
<evidence type="ECO:0000256" key="3">
    <source>
        <dbReference type="ARBA" id="ARBA00022827"/>
    </source>
</evidence>
<dbReference type="GO" id="GO:0099139">
    <property type="term" value="P:cheating during chimeric sorocarp development"/>
    <property type="evidence" value="ECO:0007669"/>
    <property type="project" value="EnsemblProtists"/>
</dbReference>
<accession>F0Z7E8</accession>
<feature type="chain" id="PRO_5003261520" description="Sulfhydryl oxidase" evidence="8">
    <location>
        <begin position="21"/>
        <end position="592"/>
    </location>
</feature>
<dbReference type="EMBL" id="GL870946">
    <property type="protein sequence ID" value="EGC40129.1"/>
    <property type="molecule type" value="Genomic_DNA"/>
</dbReference>
<evidence type="ECO:0000256" key="4">
    <source>
        <dbReference type="ARBA" id="ARBA00023002"/>
    </source>
</evidence>
<dbReference type="InterPro" id="IPR017905">
    <property type="entry name" value="ERV/ALR_sulphydryl_oxidase"/>
</dbReference>
<comment type="catalytic activity">
    <reaction evidence="6">
        <text>2 R'C(R)SH + O2 = R'C(R)S-S(R)CR' + H2O2</text>
        <dbReference type="Rhea" id="RHEA:17357"/>
        <dbReference type="ChEBI" id="CHEBI:15379"/>
        <dbReference type="ChEBI" id="CHEBI:16240"/>
        <dbReference type="ChEBI" id="CHEBI:16520"/>
        <dbReference type="ChEBI" id="CHEBI:17412"/>
        <dbReference type="EC" id="1.8.3.2"/>
    </reaction>
</comment>
<dbReference type="InParanoid" id="F0Z7E8"/>
<dbReference type="Gene3D" id="1.20.120.310">
    <property type="entry name" value="ERV/ALR sulfhydryl oxidase domain"/>
    <property type="match status" value="1"/>
</dbReference>
<evidence type="ECO:0000256" key="6">
    <source>
        <dbReference type="RuleBase" id="RU371123"/>
    </source>
</evidence>
<dbReference type="RefSeq" id="XP_003283319.1">
    <property type="nucleotide sequence ID" value="XM_003283271.1"/>
</dbReference>
<proteinExistence type="predicted"/>
<dbReference type="InterPro" id="IPR036774">
    <property type="entry name" value="ERV/ALR_sulphydryl_oxid_sf"/>
</dbReference>
<dbReference type="AlphaFoldDB" id="F0Z7E8"/>
<dbReference type="eggNOG" id="ENOG502S0M3">
    <property type="taxonomic scope" value="Eukaryota"/>
</dbReference>
<dbReference type="Proteomes" id="UP000001064">
    <property type="component" value="Unassembled WGS sequence"/>
</dbReference>
<feature type="region of interest" description="Disordered" evidence="7">
    <location>
        <begin position="525"/>
        <end position="564"/>
    </location>
</feature>
<dbReference type="OrthoDB" id="17777at2759"/>
<dbReference type="GO" id="GO:0016972">
    <property type="term" value="F:thiol oxidase activity"/>
    <property type="evidence" value="ECO:0007669"/>
    <property type="project" value="UniProtKB-EC"/>
</dbReference>
<dbReference type="SUPFAM" id="SSF69000">
    <property type="entry name" value="FAD-dependent thiol oxidase"/>
    <property type="match status" value="1"/>
</dbReference>
<evidence type="ECO:0000256" key="7">
    <source>
        <dbReference type="SAM" id="MobiDB-lite"/>
    </source>
</evidence>
<protein>
    <recommendedName>
        <fullName evidence="6">Sulfhydryl oxidase</fullName>
        <ecNumber evidence="6">1.8.3.2</ecNumber>
    </recommendedName>
</protein>
<keyword evidence="6" id="KW-1133">Transmembrane helix</keyword>
<reference evidence="11" key="1">
    <citation type="journal article" date="2011" name="Genome Biol.">
        <title>Comparative genomics of the social amoebae Dictyostelium discoideum and Dictyostelium purpureum.</title>
        <authorList>
            <consortium name="US DOE Joint Genome Institute (JGI-PGF)"/>
            <person name="Sucgang R."/>
            <person name="Kuo A."/>
            <person name="Tian X."/>
            <person name="Salerno W."/>
            <person name="Parikh A."/>
            <person name="Feasley C.L."/>
            <person name="Dalin E."/>
            <person name="Tu H."/>
            <person name="Huang E."/>
            <person name="Barry K."/>
            <person name="Lindquist E."/>
            <person name="Shapiro H."/>
            <person name="Bruce D."/>
            <person name="Schmutz J."/>
            <person name="Salamov A."/>
            <person name="Fey P."/>
            <person name="Gaudet P."/>
            <person name="Anjard C."/>
            <person name="Babu M.M."/>
            <person name="Basu S."/>
            <person name="Bushmanova Y."/>
            <person name="van der Wel H."/>
            <person name="Katoh-Kurasawa M."/>
            <person name="Dinh C."/>
            <person name="Coutinho P.M."/>
            <person name="Saito T."/>
            <person name="Elias M."/>
            <person name="Schaap P."/>
            <person name="Kay R.R."/>
            <person name="Henrissat B."/>
            <person name="Eichinger L."/>
            <person name="Rivero F."/>
            <person name="Putnam N.H."/>
            <person name="West C.M."/>
            <person name="Loomis W.F."/>
            <person name="Chisholm R.L."/>
            <person name="Shaulsky G."/>
            <person name="Strassmann J.E."/>
            <person name="Queller D.C."/>
            <person name="Kuspa A."/>
            <person name="Grigoriev I.V."/>
        </authorList>
    </citation>
    <scope>NUCLEOTIDE SEQUENCE [LARGE SCALE GENOMIC DNA]</scope>
    <source>
        <strain evidence="11">QSDP1</strain>
    </source>
</reference>
<keyword evidence="5" id="KW-1015">Disulfide bond</keyword>
<feature type="signal peptide" evidence="8">
    <location>
        <begin position="1"/>
        <end position="20"/>
    </location>
</feature>
<name>F0Z7E8_DICPU</name>
<evidence type="ECO:0000313" key="10">
    <source>
        <dbReference type="EMBL" id="EGC40129.1"/>
    </source>
</evidence>
<dbReference type="OMA" id="RYYPIEH"/>
<sequence length="592" mass="68503">MVKYYCYFLIILLIINIVNSFHTDKTYDKKFEIQRASFFFLTANAYRYSLENEQWCEESKVAGGRPYVWSDYRNTAISYLDLYIALQFDSSCEDKLVQLRKWYADNVEQPTSFAKNSEMWESDYLPMVTDAFTCGFNGSKLVDYDIVSHDLRENFDNEPLKQKIWHMIGPYMTSIYKQRENANRRLDLDAGLYIPFLDKYTGFHYTKEQQMRIGFPTYMGRALWYIFHTLAQRIADNECSVDINDKLFEIAKNFVVYFTKGSHPCPICKEHFISRILVNDRFAPDSIDNEAMRYYPIEHLLLGGIAGDAHAKISTIKASDKNSLAAFFWIVHNAVTASVDNGCSCFTEENEDDKPYNCVMDYRFQVQQQFPRQQRSYPFMKRFEFILTPDHNYTLFDDARDQFRSILGQINSLDTFALRNELISYWQTGKNISADGQSKVTQLLELINNMTNQFIASKVLEKVYTYSDTVPLNCDIILEKLDSSPQVDTPTIVFDKTPAVCKPYLQPSLCDQQYLYRYFTKPPTNPTSSSVLTTTSGSTAPTSSSTTSSVTSPPSQTKNVEQTSSNSSQSIFNLPILNIYLFITIFIIFMFM</sequence>
<feature type="compositionally biased region" description="Low complexity" evidence="7">
    <location>
        <begin position="526"/>
        <end position="557"/>
    </location>
</feature>
<evidence type="ECO:0000256" key="5">
    <source>
        <dbReference type="ARBA" id="ARBA00023157"/>
    </source>
</evidence>
<evidence type="ECO:0000256" key="8">
    <source>
        <dbReference type="SAM" id="SignalP"/>
    </source>
</evidence>
<keyword evidence="3 6" id="KW-0274">FAD</keyword>
<feature type="transmembrane region" description="Helical" evidence="6">
    <location>
        <begin position="571"/>
        <end position="591"/>
    </location>
</feature>
<gene>
    <name evidence="10" type="ORF">DICPUDRAFT_74327</name>
</gene>
<evidence type="ECO:0000313" key="11">
    <source>
        <dbReference type="Proteomes" id="UP000001064"/>
    </source>
</evidence>
<dbReference type="KEGG" id="dpp:DICPUDRAFT_74327"/>
<keyword evidence="6" id="KW-0472">Membrane</keyword>
<dbReference type="EC" id="1.8.3.2" evidence="6"/>
<evidence type="ECO:0000256" key="2">
    <source>
        <dbReference type="ARBA" id="ARBA00022630"/>
    </source>
</evidence>
<keyword evidence="11" id="KW-1185">Reference proteome</keyword>
<keyword evidence="4 6" id="KW-0560">Oxidoreductase</keyword>
<dbReference type="VEuPathDB" id="AmoebaDB:DICPUDRAFT_74327"/>
<feature type="domain" description="ERV/ALR sulfhydryl oxidase" evidence="9">
    <location>
        <begin position="211"/>
        <end position="356"/>
    </location>
</feature>
<keyword evidence="2 6" id="KW-0285">Flavoprotein</keyword>
<evidence type="ECO:0000256" key="1">
    <source>
        <dbReference type="ARBA" id="ARBA00001974"/>
    </source>
</evidence>
<dbReference type="GeneID" id="10509224"/>
<dbReference type="PROSITE" id="PS51324">
    <property type="entry name" value="ERV_ALR"/>
    <property type="match status" value="1"/>
</dbReference>
<keyword evidence="6" id="KW-0812">Transmembrane</keyword>
<comment type="cofactor">
    <cofactor evidence="1 6">
        <name>FAD</name>
        <dbReference type="ChEBI" id="CHEBI:57692"/>
    </cofactor>
</comment>
<dbReference type="FunCoup" id="F0Z7E8">
    <property type="interactions" value="937"/>
</dbReference>
<keyword evidence="8" id="KW-0732">Signal</keyword>
<evidence type="ECO:0000259" key="9">
    <source>
        <dbReference type="PROSITE" id="PS51324"/>
    </source>
</evidence>